<name>A0A941E6V0_9ACTN</name>
<comment type="caution">
    <text evidence="3">The sequence shown here is derived from an EMBL/GenBank/DDBJ whole genome shotgun (WGS) entry which is preliminary data.</text>
</comment>
<keyword evidence="1" id="KW-0418">Kinase</keyword>
<dbReference type="GO" id="GO:0004674">
    <property type="term" value="F:protein serine/threonine kinase activity"/>
    <property type="evidence" value="ECO:0007669"/>
    <property type="project" value="UniProtKB-KW"/>
</dbReference>
<protein>
    <submittedName>
        <fullName evidence="3">ATP-binding protein</fullName>
    </submittedName>
</protein>
<evidence type="ECO:0000313" key="4">
    <source>
        <dbReference type="Proteomes" id="UP000676325"/>
    </source>
</evidence>
<keyword evidence="3" id="KW-0067">ATP-binding</keyword>
<proteinExistence type="predicted"/>
<keyword evidence="1" id="KW-0723">Serine/threonine-protein kinase</keyword>
<reference evidence="3" key="1">
    <citation type="submission" date="2021-04" db="EMBL/GenBank/DDBJ databases">
        <title>Genome based classification of Actinospica acidithermotolerans sp. nov., an actinobacterium isolated from an Indonesian hot spring.</title>
        <authorList>
            <person name="Kusuma A.B."/>
            <person name="Putra K.E."/>
            <person name="Nafisah S."/>
            <person name="Loh J."/>
            <person name="Nouioui I."/>
            <person name="Goodfellow M."/>
        </authorList>
    </citation>
    <scope>NUCLEOTIDE SEQUENCE</scope>
    <source>
        <strain evidence="3">MGRD01-02</strain>
    </source>
</reference>
<dbReference type="RefSeq" id="WP_212516180.1">
    <property type="nucleotide sequence ID" value="NZ_JAGSOH010000003.1"/>
</dbReference>
<dbReference type="EMBL" id="JAGSOH010000003">
    <property type="protein sequence ID" value="MBR7825018.1"/>
    <property type="molecule type" value="Genomic_DNA"/>
</dbReference>
<evidence type="ECO:0000313" key="3">
    <source>
        <dbReference type="EMBL" id="MBR7825018.1"/>
    </source>
</evidence>
<evidence type="ECO:0000259" key="2">
    <source>
        <dbReference type="Pfam" id="PF13581"/>
    </source>
</evidence>
<accession>A0A941E6V0</accession>
<dbReference type="CDD" id="cd16936">
    <property type="entry name" value="HATPase_RsbW-like"/>
    <property type="match status" value="1"/>
</dbReference>
<dbReference type="InterPro" id="IPR050267">
    <property type="entry name" value="Anti-sigma-factor_SerPK"/>
</dbReference>
<dbReference type="PANTHER" id="PTHR35526">
    <property type="entry name" value="ANTI-SIGMA-F FACTOR RSBW-RELATED"/>
    <property type="match status" value="1"/>
</dbReference>
<keyword evidence="1" id="KW-0808">Transferase</keyword>
<feature type="domain" description="Histidine kinase/HSP90-like ATPase" evidence="2">
    <location>
        <begin position="15"/>
        <end position="123"/>
    </location>
</feature>
<dbReference type="SUPFAM" id="SSF55874">
    <property type="entry name" value="ATPase domain of HSP90 chaperone/DNA topoisomerase II/histidine kinase"/>
    <property type="match status" value="1"/>
</dbReference>
<dbReference type="Pfam" id="PF13581">
    <property type="entry name" value="HATPase_c_2"/>
    <property type="match status" value="1"/>
</dbReference>
<dbReference type="PANTHER" id="PTHR35526:SF3">
    <property type="entry name" value="ANTI-SIGMA-F FACTOR RSBW"/>
    <property type="match status" value="1"/>
</dbReference>
<gene>
    <name evidence="3" type="ORF">KDK95_01780</name>
</gene>
<sequence length="127" mass="13996">MDMTLSRFELVSDGHSIAQARAAARRYLAEHCPWAPAAAVALVVSELVTNAVRHASGWWRLRITADEQRLVVEVEDESADPPRRRPFSTAGEGGLGLVIVEKLTNKLEVRPNPAGPGKTVYAYWFKA</sequence>
<dbReference type="InterPro" id="IPR036890">
    <property type="entry name" value="HATPase_C_sf"/>
</dbReference>
<dbReference type="InterPro" id="IPR003594">
    <property type="entry name" value="HATPase_dom"/>
</dbReference>
<dbReference type="Proteomes" id="UP000676325">
    <property type="component" value="Unassembled WGS sequence"/>
</dbReference>
<evidence type="ECO:0000256" key="1">
    <source>
        <dbReference type="ARBA" id="ARBA00022527"/>
    </source>
</evidence>
<dbReference type="Gene3D" id="3.30.565.10">
    <property type="entry name" value="Histidine kinase-like ATPase, C-terminal domain"/>
    <property type="match status" value="1"/>
</dbReference>
<keyword evidence="4" id="KW-1185">Reference proteome</keyword>
<dbReference type="AlphaFoldDB" id="A0A941E6V0"/>
<organism evidence="3 4">
    <name type="scientific">Actinospica acidithermotolerans</name>
    <dbReference type="NCBI Taxonomy" id="2828514"/>
    <lineage>
        <taxon>Bacteria</taxon>
        <taxon>Bacillati</taxon>
        <taxon>Actinomycetota</taxon>
        <taxon>Actinomycetes</taxon>
        <taxon>Catenulisporales</taxon>
        <taxon>Actinospicaceae</taxon>
        <taxon>Actinospica</taxon>
    </lineage>
</organism>
<dbReference type="GO" id="GO:0005524">
    <property type="term" value="F:ATP binding"/>
    <property type="evidence" value="ECO:0007669"/>
    <property type="project" value="UniProtKB-KW"/>
</dbReference>
<keyword evidence="3" id="KW-0547">Nucleotide-binding</keyword>